<accession>A0ABY9VHY4</accession>
<evidence type="ECO:0008006" key="3">
    <source>
        <dbReference type="Google" id="ProtNLM"/>
    </source>
</evidence>
<dbReference type="EMBL" id="CP134494">
    <property type="protein sequence ID" value="WNF21317.1"/>
    <property type="molecule type" value="Genomic_DNA"/>
</dbReference>
<reference evidence="1 2" key="1">
    <citation type="submission" date="2023-09" db="EMBL/GenBank/DDBJ databases">
        <title>Microbial mechanism of fulvic acid promoting antimony reduction mineralization in rice fields.</title>
        <authorList>
            <person name="Chen G."/>
            <person name="Lan J."/>
        </authorList>
    </citation>
    <scope>NUCLEOTIDE SEQUENCE [LARGE SCALE GENOMIC DNA]</scope>
    <source>
        <strain evidence="1 2">PS1</strain>
    </source>
</reference>
<evidence type="ECO:0000313" key="1">
    <source>
        <dbReference type="EMBL" id="WNF21317.1"/>
    </source>
</evidence>
<gene>
    <name evidence="1" type="ORF">RH061_14045</name>
</gene>
<protein>
    <recommendedName>
        <fullName evidence="3">GH3 auxin-responsive promoter</fullName>
    </recommendedName>
</protein>
<evidence type="ECO:0000313" key="2">
    <source>
        <dbReference type="Proteomes" id="UP001303324"/>
    </source>
</evidence>
<proteinExistence type="predicted"/>
<keyword evidence="2" id="KW-1185">Reference proteome</keyword>
<name>A0ABY9VHY4_9BACI</name>
<dbReference type="Proteomes" id="UP001303324">
    <property type="component" value="Chromosome"/>
</dbReference>
<organism evidence="1 2">
    <name type="scientific">Mesobacillus jeotgali</name>
    <dbReference type="NCBI Taxonomy" id="129985"/>
    <lineage>
        <taxon>Bacteria</taxon>
        <taxon>Bacillati</taxon>
        <taxon>Bacillota</taxon>
        <taxon>Bacilli</taxon>
        <taxon>Bacillales</taxon>
        <taxon>Bacillaceae</taxon>
        <taxon>Mesobacillus</taxon>
    </lineage>
</organism>
<sequence>MSIKSFAAVNNLYEISKDYRLHFHRLEHLDLRNFSNALTRLEKVIFKEELAEEPILHDLISGFRKYRFFSVSSLLSFKECNSFLETGKLKLLYKRCCNLFPNILDELRICYAAFDDLVRSVENPILEYIEQKIRVKPNTGILLKGTPDYESTIRGFKKSFSQSTCKLIGPQILKTNTFFEQIIIIGPSRWFPSYIYNSPHAPVIHTITYKWLEQKFYEAPPLAEIISAESSIFSGRTLRFDDQFSVTNVMDDIVLDTNIERTIDYGFVEKHMNLGQLSLFDNEEENVEAKLVFLSGGKGIFLESLPVKNIFSIYSDSDGFTVGKVSINELEQGSYILIRTGTKQDLIRIKADEIIGTGALTFRKFNLKWKNRLKKLVVKNGIEAVQRALKKLGVKNPVDTNIRNWVSEETIMPALESDFKAILKFVKLQDEESKHIKVAKLLRKAHLDAGKLIRAKLVTQIKSTDLSALELKGEHLFNLPDEKDVSFTAFRVEFISDQQYKLPISKLREIIAV</sequence>
<dbReference type="RefSeq" id="WP_311071039.1">
    <property type="nucleotide sequence ID" value="NZ_CP134494.1"/>
</dbReference>